<dbReference type="InterPro" id="IPR039471">
    <property type="entry name" value="CXorf65-like"/>
</dbReference>
<dbReference type="OrthoDB" id="2109241at2759"/>
<organism evidence="2 3">
    <name type="scientific">Owenia fusiformis</name>
    <name type="common">Polychaete worm</name>
    <dbReference type="NCBI Taxonomy" id="6347"/>
    <lineage>
        <taxon>Eukaryota</taxon>
        <taxon>Metazoa</taxon>
        <taxon>Spiralia</taxon>
        <taxon>Lophotrochozoa</taxon>
        <taxon>Annelida</taxon>
        <taxon>Polychaeta</taxon>
        <taxon>Sedentaria</taxon>
        <taxon>Canalipalpata</taxon>
        <taxon>Sabellida</taxon>
        <taxon>Oweniida</taxon>
        <taxon>Oweniidae</taxon>
        <taxon>Owenia</taxon>
    </lineage>
</organism>
<evidence type="ECO:0000313" key="3">
    <source>
        <dbReference type="Proteomes" id="UP000749559"/>
    </source>
</evidence>
<dbReference type="Proteomes" id="UP000749559">
    <property type="component" value="Unassembled WGS sequence"/>
</dbReference>
<accession>A0A8J1TAD5</accession>
<dbReference type="PANTHER" id="PTHR33887:SF6">
    <property type="entry name" value="CIDE-N DOMAIN-CONTAINING PROTEIN"/>
    <property type="match status" value="1"/>
</dbReference>
<evidence type="ECO:0000256" key="1">
    <source>
        <dbReference type="SAM" id="MobiDB-lite"/>
    </source>
</evidence>
<sequence>MYITIKYGDNIQKVVNPNCGAKSLLEFIRKQCSCNETDILDLVDETGVLKKLNEQPDTDNVKTILQSKAIYIPVLVLKGESEENKEFVPLLKEIEELYPGLLEKLQSFKKKSGGRKSRLEPSHTPHKKSNVNVNTAGKGTKGGRKK</sequence>
<gene>
    <name evidence="2" type="ORF">OFUS_LOCUS23961</name>
</gene>
<dbReference type="PANTHER" id="PTHR33887">
    <property type="entry name" value="PB1 DOMAIN-CONTAINING PROTEIN"/>
    <property type="match status" value="1"/>
</dbReference>
<proteinExistence type="predicted"/>
<dbReference type="EMBL" id="CAIIXF020000011">
    <property type="protein sequence ID" value="CAH1800020.1"/>
    <property type="molecule type" value="Genomic_DNA"/>
</dbReference>
<dbReference type="Pfam" id="PF15874">
    <property type="entry name" value="Il2rg"/>
    <property type="match status" value="1"/>
</dbReference>
<keyword evidence="3" id="KW-1185">Reference proteome</keyword>
<name>A0A8J1TAD5_OWEFU</name>
<reference evidence="2" key="1">
    <citation type="submission" date="2022-03" db="EMBL/GenBank/DDBJ databases">
        <authorList>
            <person name="Martin C."/>
        </authorList>
    </citation>
    <scope>NUCLEOTIDE SEQUENCE</scope>
</reference>
<dbReference type="AlphaFoldDB" id="A0A8J1TAD5"/>
<feature type="region of interest" description="Disordered" evidence="1">
    <location>
        <begin position="109"/>
        <end position="146"/>
    </location>
</feature>
<evidence type="ECO:0000313" key="2">
    <source>
        <dbReference type="EMBL" id="CAH1800020.1"/>
    </source>
</evidence>
<comment type="caution">
    <text evidence="2">The sequence shown here is derived from an EMBL/GenBank/DDBJ whole genome shotgun (WGS) entry which is preliminary data.</text>
</comment>
<protein>
    <submittedName>
        <fullName evidence="2">Uncharacterized protein</fullName>
    </submittedName>
</protein>